<dbReference type="Gene3D" id="1.10.1040.10">
    <property type="entry name" value="N-(1-d-carboxylethyl)-l-norvaline Dehydrogenase, domain 2"/>
    <property type="match status" value="1"/>
</dbReference>
<dbReference type="EMBL" id="JPME01000002">
    <property type="protein sequence ID" value="KEZ91863.1"/>
    <property type="molecule type" value="Genomic_DNA"/>
</dbReference>
<dbReference type="InterPro" id="IPR013752">
    <property type="entry name" value="KPA_reductase"/>
</dbReference>
<comment type="function">
    <text evidence="4">Catalyzes the NADPH-dependent reduction of ketopantoate into pantoic acid.</text>
</comment>
<proteinExistence type="inferred from homology"/>
<gene>
    <name evidence="7" type="ORF">IO98_01420</name>
</gene>
<feature type="domain" description="Ketopantoate reductase N-terminal" evidence="5">
    <location>
        <begin position="9"/>
        <end position="126"/>
    </location>
</feature>
<dbReference type="Gene3D" id="3.40.50.720">
    <property type="entry name" value="NAD(P)-binding Rossmann-like Domain"/>
    <property type="match status" value="1"/>
</dbReference>
<sequence>MNDYTKTTVIVGLGALGMLYASQITAALGPDNIYFLGDRERIERYRQTPFSINGKPFSFQIEDCTKVRPVDFLIVAVKYGALSSALDTMSASVGPDTTILSVMNGIDSEEIIAERFGREKVLYCVAQGMDAMRFGSNLTYTRPGTLCLGTRTEGQESRLRDLTRYFDRAGISYTVEADIVKRLWGKFMLNVGINQTCMAFETNYSGVLAPGKPNDALIGAMKEVIDLSKKEGVGLSEADMDFYINLIKTLSPEGVPSMRQDGMARRYSEVEMFSGAVRRLAAKHGLPVPVNDMLYEKIKKIEAAYPSLPHES</sequence>
<keyword evidence="8" id="KW-1185">Reference proteome</keyword>
<dbReference type="InterPro" id="IPR036291">
    <property type="entry name" value="NAD(P)-bd_dom_sf"/>
</dbReference>
<protein>
    <recommendedName>
        <fullName evidence="4">2-dehydropantoate 2-reductase</fullName>
        <ecNumber evidence="4">1.1.1.169</ecNumber>
    </recommendedName>
    <alternativeName>
        <fullName evidence="4">Ketopantoate reductase</fullName>
    </alternativeName>
</protein>
<dbReference type="STRING" id="29354.IO98_01420"/>
<evidence type="ECO:0000313" key="8">
    <source>
        <dbReference type="Proteomes" id="UP000028525"/>
    </source>
</evidence>
<dbReference type="PANTHER" id="PTHR21708:SF26">
    <property type="entry name" value="2-DEHYDROPANTOATE 2-REDUCTASE"/>
    <property type="match status" value="1"/>
</dbReference>
<accession>A0A084JSC9</accession>
<keyword evidence="2 4" id="KW-0521">NADP</keyword>
<dbReference type="GO" id="GO:0015940">
    <property type="term" value="P:pantothenate biosynthetic process"/>
    <property type="evidence" value="ECO:0007669"/>
    <property type="project" value="UniProtKB-UniPathway"/>
</dbReference>
<dbReference type="InterPro" id="IPR013332">
    <property type="entry name" value="KPR_N"/>
</dbReference>
<evidence type="ECO:0000256" key="3">
    <source>
        <dbReference type="ARBA" id="ARBA00023002"/>
    </source>
</evidence>
<evidence type="ECO:0000259" key="5">
    <source>
        <dbReference type="Pfam" id="PF02558"/>
    </source>
</evidence>
<dbReference type="InterPro" id="IPR003710">
    <property type="entry name" value="ApbA"/>
</dbReference>
<dbReference type="InterPro" id="IPR051402">
    <property type="entry name" value="KPR-Related"/>
</dbReference>
<dbReference type="SUPFAM" id="SSF48179">
    <property type="entry name" value="6-phosphogluconate dehydrogenase C-terminal domain-like"/>
    <property type="match status" value="1"/>
</dbReference>
<comment type="catalytic activity">
    <reaction evidence="4">
        <text>(R)-pantoate + NADP(+) = 2-dehydropantoate + NADPH + H(+)</text>
        <dbReference type="Rhea" id="RHEA:16233"/>
        <dbReference type="ChEBI" id="CHEBI:11561"/>
        <dbReference type="ChEBI" id="CHEBI:15378"/>
        <dbReference type="ChEBI" id="CHEBI:15980"/>
        <dbReference type="ChEBI" id="CHEBI:57783"/>
        <dbReference type="ChEBI" id="CHEBI:58349"/>
        <dbReference type="EC" id="1.1.1.169"/>
    </reaction>
</comment>
<evidence type="ECO:0000256" key="2">
    <source>
        <dbReference type="ARBA" id="ARBA00022857"/>
    </source>
</evidence>
<feature type="domain" description="Ketopantoate reductase C-terminal" evidence="6">
    <location>
        <begin position="178"/>
        <end position="302"/>
    </location>
</feature>
<comment type="caution">
    <text evidence="7">The sequence shown here is derived from an EMBL/GenBank/DDBJ whole genome shotgun (WGS) entry which is preliminary data.</text>
</comment>
<dbReference type="SUPFAM" id="SSF51735">
    <property type="entry name" value="NAD(P)-binding Rossmann-fold domains"/>
    <property type="match status" value="1"/>
</dbReference>
<evidence type="ECO:0000256" key="1">
    <source>
        <dbReference type="ARBA" id="ARBA00007870"/>
    </source>
</evidence>
<reference evidence="7 8" key="1">
    <citation type="submission" date="2014-07" db="EMBL/GenBank/DDBJ databases">
        <title>Draft genome of Clostridium celerecrescens 152B isolated from sediments associated with methane hydrate from Krishna Godavari basin.</title>
        <authorList>
            <person name="Honkalas V.S."/>
            <person name="Dabir A.P."/>
            <person name="Arora P."/>
            <person name="Dhakephalkar P.K."/>
        </authorList>
    </citation>
    <scope>NUCLEOTIDE SEQUENCE [LARGE SCALE GENOMIC DNA]</scope>
    <source>
        <strain evidence="7 8">152B</strain>
    </source>
</reference>
<dbReference type="Pfam" id="PF02558">
    <property type="entry name" value="ApbA"/>
    <property type="match status" value="1"/>
</dbReference>
<dbReference type="InterPro" id="IPR013328">
    <property type="entry name" value="6PGD_dom2"/>
</dbReference>
<dbReference type="NCBIfam" id="TIGR00745">
    <property type="entry name" value="apbA_panE"/>
    <property type="match status" value="1"/>
</dbReference>
<keyword evidence="3 4" id="KW-0560">Oxidoreductase</keyword>
<keyword evidence="4" id="KW-0566">Pantothenate biosynthesis</keyword>
<dbReference type="EC" id="1.1.1.169" evidence="4"/>
<dbReference type="PANTHER" id="PTHR21708">
    <property type="entry name" value="PROBABLE 2-DEHYDROPANTOATE 2-REDUCTASE"/>
    <property type="match status" value="1"/>
</dbReference>
<dbReference type="Pfam" id="PF08546">
    <property type="entry name" value="ApbA_C"/>
    <property type="match status" value="1"/>
</dbReference>
<comment type="pathway">
    <text evidence="4">Cofactor biosynthesis; (R)-pantothenate biosynthesis; (R)-pantoate from 3-methyl-2-oxobutanoate: step 2/2.</text>
</comment>
<dbReference type="InterPro" id="IPR008927">
    <property type="entry name" value="6-PGluconate_DH-like_C_sf"/>
</dbReference>
<dbReference type="UniPathway" id="UPA00028">
    <property type="reaction ID" value="UER00004"/>
</dbReference>
<dbReference type="GO" id="GO:0008677">
    <property type="term" value="F:2-dehydropantoate 2-reductase activity"/>
    <property type="evidence" value="ECO:0007669"/>
    <property type="project" value="UniProtKB-EC"/>
</dbReference>
<dbReference type="GO" id="GO:0005737">
    <property type="term" value="C:cytoplasm"/>
    <property type="evidence" value="ECO:0007669"/>
    <property type="project" value="TreeGrafter"/>
</dbReference>
<organism evidence="7 8">
    <name type="scientific">Lacrimispora celerecrescens</name>
    <dbReference type="NCBI Taxonomy" id="29354"/>
    <lineage>
        <taxon>Bacteria</taxon>
        <taxon>Bacillati</taxon>
        <taxon>Bacillota</taxon>
        <taxon>Clostridia</taxon>
        <taxon>Lachnospirales</taxon>
        <taxon>Lachnospiraceae</taxon>
        <taxon>Lacrimispora</taxon>
    </lineage>
</organism>
<evidence type="ECO:0000256" key="4">
    <source>
        <dbReference type="RuleBase" id="RU362068"/>
    </source>
</evidence>
<dbReference type="OrthoDB" id="9793586at2"/>
<name>A0A084JSC9_9FIRM</name>
<comment type="similarity">
    <text evidence="1 4">Belongs to the ketopantoate reductase family.</text>
</comment>
<dbReference type="AlphaFoldDB" id="A0A084JSC9"/>
<dbReference type="RefSeq" id="WP_084719413.1">
    <property type="nucleotide sequence ID" value="NZ_JPME01000002.1"/>
</dbReference>
<evidence type="ECO:0000313" key="7">
    <source>
        <dbReference type="EMBL" id="KEZ91863.1"/>
    </source>
</evidence>
<dbReference type="Proteomes" id="UP000028525">
    <property type="component" value="Unassembled WGS sequence"/>
</dbReference>
<evidence type="ECO:0000259" key="6">
    <source>
        <dbReference type="Pfam" id="PF08546"/>
    </source>
</evidence>